<dbReference type="InterPro" id="IPR036928">
    <property type="entry name" value="AS_sf"/>
</dbReference>
<dbReference type="Gene3D" id="3.90.1300.10">
    <property type="entry name" value="Amidase signature (AS) domain"/>
    <property type="match status" value="1"/>
</dbReference>
<dbReference type="EMBL" id="BIXZ01000003">
    <property type="protein sequence ID" value="GCF14423.1"/>
    <property type="molecule type" value="Genomic_DNA"/>
</dbReference>
<dbReference type="SUPFAM" id="SSF75304">
    <property type="entry name" value="Amidase signature (AS) enzymes"/>
    <property type="match status" value="1"/>
</dbReference>
<dbReference type="Pfam" id="PF01425">
    <property type="entry name" value="Amidase"/>
    <property type="match status" value="1"/>
</dbReference>
<reference evidence="3 4" key="1">
    <citation type="submission" date="2019-02" db="EMBL/GenBank/DDBJ databases">
        <title>Haloarcula mannanilyticum sp. nov., a mannan degrading haloarchaeon isolated from commercial salt.</title>
        <authorList>
            <person name="Enomoto S."/>
            <person name="Shimane Y."/>
            <person name="Kamekura M."/>
            <person name="Ito T."/>
            <person name="Moriya O."/>
            <person name="Ihara K."/>
            <person name="Takahashi-Ando N."/>
            <person name="Fukushima Y."/>
            <person name="Yoshida Y."/>
            <person name="Usama R."/>
            <person name="Takai K."/>
            <person name="Minegishi H."/>
        </authorList>
    </citation>
    <scope>NUCLEOTIDE SEQUENCE [LARGE SCALE GENOMIC DNA]</scope>
    <source>
        <strain evidence="3 4">MD130-1</strain>
    </source>
</reference>
<comment type="caution">
    <text evidence="3">The sequence shown here is derived from an EMBL/GenBank/DDBJ whole genome shotgun (WGS) entry which is preliminary data.</text>
</comment>
<dbReference type="OrthoDB" id="359273at2157"/>
<evidence type="ECO:0000256" key="1">
    <source>
        <dbReference type="SAM" id="MobiDB-lite"/>
    </source>
</evidence>
<dbReference type="InterPro" id="IPR023631">
    <property type="entry name" value="Amidase_dom"/>
</dbReference>
<dbReference type="PANTHER" id="PTHR11895:SF67">
    <property type="entry name" value="AMIDASE DOMAIN-CONTAINING PROTEIN"/>
    <property type="match status" value="1"/>
</dbReference>
<feature type="domain" description="Amidase" evidence="2">
    <location>
        <begin position="24"/>
        <end position="416"/>
    </location>
</feature>
<dbReference type="AlphaFoldDB" id="A0A4C2EP96"/>
<dbReference type="InterPro" id="IPR000120">
    <property type="entry name" value="Amidase"/>
</dbReference>
<dbReference type="PANTHER" id="PTHR11895">
    <property type="entry name" value="TRANSAMIDASE"/>
    <property type="match status" value="1"/>
</dbReference>
<proteinExistence type="predicted"/>
<keyword evidence="4" id="KW-1185">Reference proteome</keyword>
<evidence type="ECO:0000259" key="2">
    <source>
        <dbReference type="Pfam" id="PF01425"/>
    </source>
</evidence>
<dbReference type="Proteomes" id="UP000304382">
    <property type="component" value="Unassembled WGS sequence"/>
</dbReference>
<name>A0A4C2EP96_9EURY</name>
<protein>
    <submittedName>
        <fullName evidence="3">Amidase</fullName>
    </submittedName>
</protein>
<dbReference type="GO" id="GO:0003824">
    <property type="term" value="F:catalytic activity"/>
    <property type="evidence" value="ECO:0007669"/>
    <property type="project" value="InterPro"/>
</dbReference>
<accession>A0A4C2EP96</accession>
<organism evidence="3 4">
    <name type="scientific">Haloarcula mannanilytica</name>
    <dbReference type="NCBI Taxonomy" id="2509225"/>
    <lineage>
        <taxon>Archaea</taxon>
        <taxon>Methanobacteriati</taxon>
        <taxon>Methanobacteriota</taxon>
        <taxon>Stenosarchaea group</taxon>
        <taxon>Halobacteria</taxon>
        <taxon>Halobacteriales</taxon>
        <taxon>Haloarculaceae</taxon>
        <taxon>Haloarcula</taxon>
    </lineage>
</organism>
<gene>
    <name evidence="3" type="ORF">Harman_23580</name>
</gene>
<evidence type="ECO:0000313" key="4">
    <source>
        <dbReference type="Proteomes" id="UP000304382"/>
    </source>
</evidence>
<feature type="region of interest" description="Disordered" evidence="1">
    <location>
        <begin position="128"/>
        <end position="149"/>
    </location>
</feature>
<sequence>MIHSNQLAQTVAKLQDNSLSVEEYLEELRTRTEAIEPKIESLLPESDRWSRLANEAEQLPDTGSSKKALYGIPVGVKDIMHASGFQTRANSSLPAEQLTGPEATVVRQLKSAGALVFGKTVTAEFAYAEPGPTKNPHDTNHTPGGSSSGSAAAVAAGLCPLALGTQTIGSIIRPASFCGIVGFKPSYSRVSTEGVIPVSQSVDHVGFFTQDVAGAEIAASVLCEEWQTIPEGMNRPTIGIPNGPYLQQASSDGLERFRTHCSRLERSGYDVKEVSVLPDIKAINKYHERLMAAEAAMVHHEWYQEHGEKYADQTAELITEGYSVPTKEIAVGRNSRIETRESLTGIMDDHDIDIWIAPGACGPAPEGIDSTGDPIMNLPWTHAGLPTIAIPTGDNIDGLPVAVQCISKFNTDEHLLKWGHDIAQTLEP</sequence>
<dbReference type="RefSeq" id="WP_137684010.1">
    <property type="nucleotide sequence ID" value="NZ_BIXZ01000003.1"/>
</dbReference>
<evidence type="ECO:0000313" key="3">
    <source>
        <dbReference type="EMBL" id="GCF14423.1"/>
    </source>
</evidence>